<accession>A0A553PPL3</accession>
<dbReference type="GO" id="GO:0005783">
    <property type="term" value="C:endoplasmic reticulum"/>
    <property type="evidence" value="ECO:0007669"/>
    <property type="project" value="TreeGrafter"/>
</dbReference>
<dbReference type="GO" id="GO:0004656">
    <property type="term" value="F:procollagen-proline 4-dioxygenase activity"/>
    <property type="evidence" value="ECO:0007669"/>
    <property type="project" value="TreeGrafter"/>
</dbReference>
<dbReference type="OMA" id="KASHCAN"/>
<evidence type="ECO:0000256" key="4">
    <source>
        <dbReference type="ARBA" id="ARBA00022964"/>
    </source>
</evidence>
<evidence type="ECO:0000256" key="5">
    <source>
        <dbReference type="ARBA" id="ARBA00023002"/>
    </source>
</evidence>
<comment type="cofactor">
    <cofactor evidence="1">
        <name>L-ascorbate</name>
        <dbReference type="ChEBI" id="CHEBI:38290"/>
    </cofactor>
</comment>
<dbReference type="Proteomes" id="UP000318571">
    <property type="component" value="Chromosome 6"/>
</dbReference>
<evidence type="ECO:0000256" key="1">
    <source>
        <dbReference type="ARBA" id="ARBA00001961"/>
    </source>
</evidence>
<feature type="coiled-coil region" evidence="7">
    <location>
        <begin position="167"/>
        <end position="194"/>
    </location>
</feature>
<dbReference type="SMART" id="SM00702">
    <property type="entry name" value="P4Hc"/>
    <property type="match status" value="1"/>
</dbReference>
<keyword evidence="7" id="KW-0175">Coiled coil</keyword>
<dbReference type="InterPro" id="IPR045054">
    <property type="entry name" value="P4HA-like"/>
</dbReference>
<dbReference type="PANTHER" id="PTHR10869">
    <property type="entry name" value="PROLYL 4-HYDROXYLASE ALPHA SUBUNIT"/>
    <property type="match status" value="1"/>
</dbReference>
<sequence length="532" mass="60644">VSKEFFNHPGSSTENVMAIQEDLIRIIQSRPCLDAIVNGEDDMLNLETSAVIDVKHPLNAYFVLKQAFVVSERVIKMADNGFDCPWRFHVHKRDLQSVMSGLLNIQIYSGNSAEQVSKGQLSFKGISYFGHPLDANDIEAITSIAQARMRLNSVVQWLEAALNIAKENEKDAEMASMEKRLEKAKKLHDEFIVNHGFLHVDHSKNQSRIVYTNHGLYYPNVLSKAKLLQVQRHVNALKVFEKLVETFKNLSPLAIDPDPKLFQSGIDDDTLPFFLAYFLERNIIELCQGKKDHQTKNERCFLSHFGNPGSYLSPFKYEQLQSSPLVGMFHDFASEFQTSALKEASKVRLKTTPLNVQNEIRDFTDLRSSKVAYFHDQDHPTAQKMSQKIEKALNFHLSTEFYASENYQIMNYGVGGNIVGHLDSVGTLDPIAYQRNLKHGGERFSTFMVYLSTSQAGGRTVFPQLDLSIQPVQGSALFWFNLDSSDVYDTRSFHMGCPVLYGNKWIANKWTKTLAQWRQYPCRPNRTSYSLL</sequence>
<dbReference type="PANTHER" id="PTHR10869:SF244">
    <property type="entry name" value="PROLYL 4-HYDROXYLASE SUBUNIT ALPHA-2"/>
    <property type="match status" value="1"/>
</dbReference>
<name>A0A553PPL3_TIGCA</name>
<keyword evidence="10" id="KW-1185">Reference proteome</keyword>
<evidence type="ECO:0000313" key="9">
    <source>
        <dbReference type="EMBL" id="TRY79619.1"/>
    </source>
</evidence>
<proteinExistence type="predicted"/>
<evidence type="ECO:0000256" key="6">
    <source>
        <dbReference type="ARBA" id="ARBA00023004"/>
    </source>
</evidence>
<evidence type="ECO:0000256" key="3">
    <source>
        <dbReference type="ARBA" id="ARBA00022896"/>
    </source>
</evidence>
<reference evidence="9 10" key="1">
    <citation type="journal article" date="2018" name="Nat. Ecol. Evol.">
        <title>Genomic signatures of mitonuclear coevolution across populations of Tigriopus californicus.</title>
        <authorList>
            <person name="Barreto F.S."/>
            <person name="Watson E.T."/>
            <person name="Lima T.G."/>
            <person name="Willett C.S."/>
            <person name="Edmands S."/>
            <person name="Li W."/>
            <person name="Burton R.S."/>
        </authorList>
    </citation>
    <scope>NUCLEOTIDE SEQUENCE [LARGE SCALE GENOMIC DNA]</scope>
    <source>
        <strain evidence="9 10">San Diego</strain>
    </source>
</reference>
<keyword evidence="6" id="KW-0408">Iron</keyword>
<dbReference type="GO" id="GO:0005506">
    <property type="term" value="F:iron ion binding"/>
    <property type="evidence" value="ECO:0007669"/>
    <property type="project" value="InterPro"/>
</dbReference>
<evidence type="ECO:0000256" key="7">
    <source>
        <dbReference type="SAM" id="Coils"/>
    </source>
</evidence>
<feature type="domain" description="Prolyl 4-hydroxylase alpha subunit" evidence="8">
    <location>
        <begin position="324"/>
        <end position="512"/>
    </location>
</feature>
<dbReference type="InterPro" id="IPR006620">
    <property type="entry name" value="Pro_4_hyd_alph"/>
</dbReference>
<dbReference type="EMBL" id="VCGU01000002">
    <property type="protein sequence ID" value="TRY79619.1"/>
    <property type="molecule type" value="Genomic_DNA"/>
</dbReference>
<keyword evidence="5" id="KW-0560">Oxidoreductase</keyword>
<evidence type="ECO:0000259" key="8">
    <source>
        <dbReference type="SMART" id="SM00702"/>
    </source>
</evidence>
<dbReference type="Pfam" id="PF13640">
    <property type="entry name" value="2OG-FeII_Oxy_3"/>
    <property type="match status" value="1"/>
</dbReference>
<dbReference type="GO" id="GO:0031418">
    <property type="term" value="F:L-ascorbic acid binding"/>
    <property type="evidence" value="ECO:0007669"/>
    <property type="project" value="UniProtKB-KW"/>
</dbReference>
<feature type="non-terminal residue" evidence="9">
    <location>
        <position position="1"/>
    </location>
</feature>
<dbReference type="AlphaFoldDB" id="A0A553PPL3"/>
<protein>
    <recommendedName>
        <fullName evidence="8">Prolyl 4-hydroxylase alpha subunit domain-containing protein</fullName>
    </recommendedName>
</protein>
<dbReference type="STRING" id="6832.A0A553PPL3"/>
<keyword evidence="3" id="KW-0847">Vitamin C</keyword>
<keyword evidence="4" id="KW-0223">Dioxygenase</keyword>
<comment type="caution">
    <text evidence="9">The sequence shown here is derived from an EMBL/GenBank/DDBJ whole genome shotgun (WGS) entry which is preliminary data.</text>
</comment>
<organism evidence="9 10">
    <name type="scientific">Tigriopus californicus</name>
    <name type="common">Marine copepod</name>
    <dbReference type="NCBI Taxonomy" id="6832"/>
    <lineage>
        <taxon>Eukaryota</taxon>
        <taxon>Metazoa</taxon>
        <taxon>Ecdysozoa</taxon>
        <taxon>Arthropoda</taxon>
        <taxon>Crustacea</taxon>
        <taxon>Multicrustacea</taxon>
        <taxon>Hexanauplia</taxon>
        <taxon>Copepoda</taxon>
        <taxon>Harpacticoida</taxon>
        <taxon>Harpacticidae</taxon>
        <taxon>Tigriopus</taxon>
    </lineage>
</organism>
<evidence type="ECO:0000256" key="2">
    <source>
        <dbReference type="ARBA" id="ARBA00022723"/>
    </source>
</evidence>
<keyword evidence="2" id="KW-0479">Metal-binding</keyword>
<gene>
    <name evidence="9" type="ORF">TCAL_12194</name>
</gene>
<evidence type="ECO:0000313" key="10">
    <source>
        <dbReference type="Proteomes" id="UP000318571"/>
    </source>
</evidence>
<dbReference type="Gene3D" id="2.60.120.620">
    <property type="entry name" value="q2cbj1_9rhob like domain"/>
    <property type="match status" value="1"/>
</dbReference>
<dbReference type="InterPro" id="IPR044862">
    <property type="entry name" value="Pro_4_hyd_alph_FE2OG_OXY"/>
</dbReference>